<dbReference type="EMBL" id="JAZDRP010000005">
    <property type="protein sequence ID" value="MEE2526722.1"/>
    <property type="molecule type" value="Genomic_DNA"/>
</dbReference>
<reference evidence="2 3" key="1">
    <citation type="submission" date="2024-01" db="EMBL/GenBank/DDBJ databases">
        <title>Hyphobacterium bacterium isolated from marine sediment.</title>
        <authorList>
            <person name="Zhao S."/>
        </authorList>
    </citation>
    <scope>NUCLEOTIDE SEQUENCE [LARGE SCALE GENOMIC DNA]</scope>
    <source>
        <strain evidence="3">HN65</strain>
    </source>
</reference>
<dbReference type="SUPFAM" id="SSF52507">
    <property type="entry name" value="Homo-oligomeric flavin-containing Cys decarboxylases, HFCD"/>
    <property type="match status" value="1"/>
</dbReference>
<comment type="caution">
    <text evidence="2">The sequence shown here is derived from an EMBL/GenBank/DDBJ whole genome shotgun (WGS) entry which is preliminary data.</text>
</comment>
<keyword evidence="3" id="KW-1185">Reference proteome</keyword>
<dbReference type="Gene3D" id="3.40.50.1950">
    <property type="entry name" value="Flavin prenyltransferase-like"/>
    <property type="match status" value="1"/>
</dbReference>
<dbReference type="InterPro" id="IPR036551">
    <property type="entry name" value="Flavin_trans-like"/>
</dbReference>
<dbReference type="Proteomes" id="UP001354971">
    <property type="component" value="Unassembled WGS sequence"/>
</dbReference>
<dbReference type="PROSITE" id="PS50890">
    <property type="entry name" value="PUA"/>
    <property type="match status" value="1"/>
</dbReference>
<evidence type="ECO:0000313" key="2">
    <source>
        <dbReference type="EMBL" id="MEE2526722.1"/>
    </source>
</evidence>
<accession>A0ABU7LS24</accession>
<evidence type="ECO:0000313" key="3">
    <source>
        <dbReference type="Proteomes" id="UP001354971"/>
    </source>
</evidence>
<feature type="domain" description="Flavoprotein" evidence="1">
    <location>
        <begin position="6"/>
        <end position="175"/>
    </location>
</feature>
<proteinExistence type="predicted"/>
<evidence type="ECO:0000259" key="1">
    <source>
        <dbReference type="Pfam" id="PF02441"/>
    </source>
</evidence>
<name>A0ABU7LS24_9PROT</name>
<dbReference type="PANTHER" id="PTHR14359:SF6">
    <property type="entry name" value="PHOSPHOPANTOTHENOYLCYSTEINE DECARBOXYLASE"/>
    <property type="match status" value="1"/>
</dbReference>
<protein>
    <submittedName>
        <fullName evidence="2">Flavoprotein</fullName>
    </submittedName>
</protein>
<dbReference type="Pfam" id="PF02441">
    <property type="entry name" value="Flavoprotein"/>
    <property type="match status" value="1"/>
</dbReference>
<dbReference type="PANTHER" id="PTHR14359">
    <property type="entry name" value="HOMO-OLIGOMERIC FLAVIN CONTAINING CYS DECARBOXYLASE FAMILY"/>
    <property type="match status" value="1"/>
</dbReference>
<gene>
    <name evidence="2" type="ORF">V0U79_10105</name>
</gene>
<dbReference type="InterPro" id="IPR003382">
    <property type="entry name" value="Flavoprotein"/>
</dbReference>
<organism evidence="2 3">
    <name type="scientific">Hyphobacterium lacteum</name>
    <dbReference type="NCBI Taxonomy" id="3116575"/>
    <lineage>
        <taxon>Bacteria</taxon>
        <taxon>Pseudomonadati</taxon>
        <taxon>Pseudomonadota</taxon>
        <taxon>Alphaproteobacteria</taxon>
        <taxon>Maricaulales</taxon>
        <taxon>Maricaulaceae</taxon>
        <taxon>Hyphobacterium</taxon>
    </lineage>
</organism>
<sequence length="183" mass="19153">MADTSVLLIIGGGIAAYKSLELIRELKRRGIGVRCILTRAGEQFVTPLSVAALSGEKAYTDLFSLTDEVEMGHIELSRSADLVVVAPATANLMGKCANGLADDLASTALLATDKPVLMAPAMNVRMWEHAAVRRNAATLKADGVELIGPDEGEMACGEFGPGRMAEPAAIADAIEGRLSRTSA</sequence>